<feature type="transmembrane region" description="Helical" evidence="7">
    <location>
        <begin position="247"/>
        <end position="266"/>
    </location>
</feature>
<comment type="similarity">
    <text evidence="2">Belongs to the UPF0718 family.</text>
</comment>
<keyword evidence="5 7" id="KW-1133">Transmembrane helix</keyword>
<keyword evidence="6 7" id="KW-0472">Membrane</keyword>
<gene>
    <name evidence="8" type="ORF">EV698_0964</name>
</gene>
<feature type="transmembrane region" description="Helical" evidence="7">
    <location>
        <begin position="50"/>
        <end position="71"/>
    </location>
</feature>
<sequence length="345" mass="34588">MIASTLDTALVAAPWLLLGLVAAGIVQALMPASTLQRWMGGRGIGGVTRAAIIGAPLPLCSCGAIPTAMALHKAGAGRGPTTAFLIGTPGIGIDSLAVSYALLGPFMTLARAGMAVGTAIVTGLMVAMTDRHPIGPASPAAAACGCTSQEGCTDDGEAASGLIRRLRDGLRYAFTEVLDDLSLWLLIGLGMAGVLIGLVPPATLAEFSTHPGAKALMAIVGIPMYICATAATPIAAGLLIAGATPGTVLVFLVAGPVTSMATLGMLGRRLGRAALGAYLAGIIGATIGVGLFVDAVAGWSGLNVSAQVGSAAEWLPVWLKAVCLLVLAGFMIRPVRRRIGNVFDG</sequence>
<feature type="transmembrane region" description="Helical" evidence="7">
    <location>
        <begin position="216"/>
        <end position="241"/>
    </location>
</feature>
<evidence type="ECO:0000313" key="9">
    <source>
        <dbReference type="Proteomes" id="UP000292298"/>
    </source>
</evidence>
<feature type="transmembrane region" description="Helical" evidence="7">
    <location>
        <begin position="278"/>
        <end position="302"/>
    </location>
</feature>
<reference evidence="8 9" key="1">
    <citation type="submission" date="2019-02" db="EMBL/GenBank/DDBJ databases">
        <title>Genomic Encyclopedia of Type Strains, Phase IV (KMG-IV): sequencing the most valuable type-strain genomes for metagenomic binning, comparative biology and taxonomic classification.</title>
        <authorList>
            <person name="Goeker M."/>
        </authorList>
    </citation>
    <scope>NUCLEOTIDE SEQUENCE [LARGE SCALE GENOMIC DNA]</scope>
    <source>
        <strain evidence="8 9">DSM 21056</strain>
    </source>
</reference>
<dbReference type="PANTHER" id="PTHR34184">
    <property type="entry name" value="UPF0718 PROTEIN YCGR"/>
    <property type="match status" value="1"/>
</dbReference>
<dbReference type="AlphaFoldDB" id="A0A4V2GJ27"/>
<feature type="transmembrane region" description="Helical" evidence="7">
    <location>
        <begin position="83"/>
        <end position="102"/>
    </location>
</feature>
<organism evidence="8 9">
    <name type="scientific">Spiribacter vilamensis</name>
    <dbReference type="NCBI Taxonomy" id="531306"/>
    <lineage>
        <taxon>Bacteria</taxon>
        <taxon>Pseudomonadati</taxon>
        <taxon>Pseudomonadota</taxon>
        <taxon>Gammaproteobacteria</taxon>
        <taxon>Chromatiales</taxon>
        <taxon>Ectothiorhodospiraceae</taxon>
        <taxon>Spiribacter</taxon>
    </lineage>
</organism>
<evidence type="ECO:0000256" key="7">
    <source>
        <dbReference type="SAM" id="Phobius"/>
    </source>
</evidence>
<feature type="transmembrane region" description="Helical" evidence="7">
    <location>
        <begin position="12"/>
        <end position="30"/>
    </location>
</feature>
<evidence type="ECO:0000256" key="2">
    <source>
        <dbReference type="ARBA" id="ARBA00006386"/>
    </source>
</evidence>
<keyword evidence="4 7" id="KW-0812">Transmembrane</keyword>
<accession>A0A4V2GJ27</accession>
<evidence type="ECO:0000313" key="8">
    <source>
        <dbReference type="EMBL" id="RZU98705.1"/>
    </source>
</evidence>
<evidence type="ECO:0000256" key="3">
    <source>
        <dbReference type="ARBA" id="ARBA00022475"/>
    </source>
</evidence>
<evidence type="ECO:0008006" key="10">
    <source>
        <dbReference type="Google" id="ProtNLM"/>
    </source>
</evidence>
<evidence type="ECO:0000256" key="5">
    <source>
        <dbReference type="ARBA" id="ARBA00022989"/>
    </source>
</evidence>
<protein>
    <recommendedName>
        <fullName evidence="10">Permease</fullName>
    </recommendedName>
</protein>
<feature type="transmembrane region" description="Helical" evidence="7">
    <location>
        <begin position="109"/>
        <end position="128"/>
    </location>
</feature>
<dbReference type="Pfam" id="PF03773">
    <property type="entry name" value="ArsP_1"/>
    <property type="match status" value="1"/>
</dbReference>
<feature type="transmembrane region" description="Helical" evidence="7">
    <location>
        <begin position="181"/>
        <end position="204"/>
    </location>
</feature>
<keyword evidence="9" id="KW-1185">Reference proteome</keyword>
<comment type="subcellular location">
    <subcellularLocation>
        <location evidence="1">Cell membrane</location>
        <topology evidence="1">Multi-pass membrane protein</topology>
    </subcellularLocation>
</comment>
<evidence type="ECO:0000256" key="4">
    <source>
        <dbReference type="ARBA" id="ARBA00022692"/>
    </source>
</evidence>
<proteinExistence type="inferred from homology"/>
<dbReference type="NCBIfam" id="NF033936">
    <property type="entry name" value="CuZnOut_SO0444"/>
    <property type="match status" value="1"/>
</dbReference>
<feature type="transmembrane region" description="Helical" evidence="7">
    <location>
        <begin position="314"/>
        <end position="332"/>
    </location>
</feature>
<evidence type="ECO:0000256" key="6">
    <source>
        <dbReference type="ARBA" id="ARBA00023136"/>
    </source>
</evidence>
<dbReference type="PANTHER" id="PTHR34184:SF4">
    <property type="entry name" value="UPF0718 PROTEIN YCGR"/>
    <property type="match status" value="1"/>
</dbReference>
<comment type="caution">
    <text evidence="8">The sequence shown here is derived from an EMBL/GenBank/DDBJ whole genome shotgun (WGS) entry which is preliminary data.</text>
</comment>
<dbReference type="InterPro" id="IPR005524">
    <property type="entry name" value="DUF318"/>
</dbReference>
<name>A0A4V2GJ27_9GAMM</name>
<evidence type="ECO:0000256" key="1">
    <source>
        <dbReference type="ARBA" id="ARBA00004651"/>
    </source>
</evidence>
<dbReference type="GO" id="GO:0005886">
    <property type="term" value="C:plasma membrane"/>
    <property type="evidence" value="ECO:0007669"/>
    <property type="project" value="UniProtKB-SubCell"/>
</dbReference>
<dbReference type="EMBL" id="SHLI01000001">
    <property type="protein sequence ID" value="RZU98705.1"/>
    <property type="molecule type" value="Genomic_DNA"/>
</dbReference>
<dbReference type="Proteomes" id="UP000292298">
    <property type="component" value="Unassembled WGS sequence"/>
</dbReference>
<keyword evidence="3" id="KW-1003">Cell membrane</keyword>
<dbReference type="InterPro" id="IPR052923">
    <property type="entry name" value="UPF0718"/>
</dbReference>